<evidence type="ECO:0000256" key="7">
    <source>
        <dbReference type="ARBA" id="ARBA00023242"/>
    </source>
</evidence>
<dbReference type="InterPro" id="IPR011545">
    <property type="entry name" value="DEAD/DEAH_box_helicase_dom"/>
</dbReference>
<dbReference type="GO" id="GO:0016787">
    <property type="term" value="F:hydrolase activity"/>
    <property type="evidence" value="ECO:0007669"/>
    <property type="project" value="UniProtKB-KW"/>
</dbReference>
<evidence type="ECO:0000256" key="5">
    <source>
        <dbReference type="ARBA" id="ARBA00022806"/>
    </source>
</evidence>
<evidence type="ECO:0000313" key="11">
    <source>
        <dbReference type="Proteomes" id="UP000037460"/>
    </source>
</evidence>
<evidence type="ECO:0000256" key="4">
    <source>
        <dbReference type="ARBA" id="ARBA00022801"/>
    </source>
</evidence>
<dbReference type="OrthoDB" id="164902at2759"/>
<evidence type="ECO:0000256" key="2">
    <source>
        <dbReference type="ARBA" id="ARBA00009889"/>
    </source>
</evidence>
<dbReference type="EMBL" id="JWZX01002595">
    <property type="protein sequence ID" value="KOO28258.1"/>
    <property type="molecule type" value="Genomic_DNA"/>
</dbReference>
<evidence type="ECO:0000256" key="1">
    <source>
        <dbReference type="ARBA" id="ARBA00004123"/>
    </source>
</evidence>
<dbReference type="SUPFAM" id="SSF52540">
    <property type="entry name" value="P-loop containing nucleoside triphosphate hydrolases"/>
    <property type="match status" value="1"/>
</dbReference>
<dbReference type="SMART" id="SM00487">
    <property type="entry name" value="DEXDc"/>
    <property type="match status" value="1"/>
</dbReference>
<dbReference type="Gene3D" id="3.40.50.300">
    <property type="entry name" value="P-loop containing nucleotide triphosphate hydrolases"/>
    <property type="match status" value="1"/>
</dbReference>
<comment type="caution">
    <text evidence="10">The sequence shown here is derived from an EMBL/GenBank/DDBJ whole genome shotgun (WGS) entry which is preliminary data.</text>
</comment>
<keyword evidence="7" id="KW-0539">Nucleus</keyword>
<dbReference type="FunFam" id="3.40.50.300:FF:000861">
    <property type="entry name" value="Fanconi anemia, complementation group M"/>
    <property type="match status" value="1"/>
</dbReference>
<evidence type="ECO:0000313" key="10">
    <source>
        <dbReference type="EMBL" id="KOO28258.1"/>
    </source>
</evidence>
<dbReference type="GO" id="GO:0000400">
    <property type="term" value="F:four-way junction DNA binding"/>
    <property type="evidence" value="ECO:0007669"/>
    <property type="project" value="TreeGrafter"/>
</dbReference>
<dbReference type="PROSITE" id="PS51192">
    <property type="entry name" value="HELICASE_ATP_BIND_1"/>
    <property type="match status" value="1"/>
</dbReference>
<dbReference type="PANTHER" id="PTHR14025">
    <property type="entry name" value="FANCONI ANEMIA GROUP M FANCM FAMILY MEMBER"/>
    <property type="match status" value="1"/>
</dbReference>
<evidence type="ECO:0000256" key="8">
    <source>
        <dbReference type="SAM" id="MobiDB-lite"/>
    </source>
</evidence>
<keyword evidence="5" id="KW-0347">Helicase</keyword>
<dbReference type="GO" id="GO:0005524">
    <property type="term" value="F:ATP binding"/>
    <property type="evidence" value="ECO:0007669"/>
    <property type="project" value="UniProtKB-KW"/>
</dbReference>
<dbReference type="Pfam" id="PF00270">
    <property type="entry name" value="DEAD"/>
    <property type="match status" value="1"/>
</dbReference>
<dbReference type="GO" id="GO:0045003">
    <property type="term" value="P:double-strand break repair via synthesis-dependent strand annealing"/>
    <property type="evidence" value="ECO:0007669"/>
    <property type="project" value="TreeGrafter"/>
</dbReference>
<feature type="domain" description="Helicase ATP-binding" evidence="9">
    <location>
        <begin position="29"/>
        <end position="197"/>
    </location>
</feature>
<keyword evidence="4" id="KW-0378">Hydrolase</keyword>
<reference evidence="11" key="1">
    <citation type="journal article" date="2015" name="PLoS Genet.">
        <title>Genome Sequence and Transcriptome Analyses of Chrysochromulina tobin: Metabolic Tools for Enhanced Algal Fitness in the Prominent Order Prymnesiales (Haptophyceae).</title>
        <authorList>
            <person name="Hovde B.T."/>
            <person name="Deodato C.R."/>
            <person name="Hunsperger H.M."/>
            <person name="Ryken S.A."/>
            <person name="Yost W."/>
            <person name="Jha R.K."/>
            <person name="Patterson J."/>
            <person name="Monnat R.J. Jr."/>
            <person name="Barlow S.B."/>
            <person name="Starkenburg S.R."/>
            <person name="Cattolico R.A."/>
        </authorList>
    </citation>
    <scope>NUCLEOTIDE SEQUENCE</scope>
    <source>
        <strain evidence="11">CCMP291</strain>
    </source>
</reference>
<dbReference type="InterPro" id="IPR014001">
    <property type="entry name" value="Helicase_ATP-bd"/>
</dbReference>
<protein>
    <submittedName>
        <fullName evidence="10">Fanconi anemia group m protein</fullName>
    </submittedName>
</protein>
<organism evidence="10 11">
    <name type="scientific">Chrysochromulina tobinii</name>
    <dbReference type="NCBI Taxonomy" id="1460289"/>
    <lineage>
        <taxon>Eukaryota</taxon>
        <taxon>Haptista</taxon>
        <taxon>Haptophyta</taxon>
        <taxon>Prymnesiophyceae</taxon>
        <taxon>Prymnesiales</taxon>
        <taxon>Chrysochromulinaceae</taxon>
        <taxon>Chrysochromulina</taxon>
    </lineage>
</organism>
<gene>
    <name evidence="10" type="ORF">Ctob_006488</name>
</gene>
<feature type="region of interest" description="Disordered" evidence="8">
    <location>
        <begin position="329"/>
        <end position="368"/>
    </location>
</feature>
<dbReference type="GO" id="GO:0043138">
    <property type="term" value="F:3'-5' DNA helicase activity"/>
    <property type="evidence" value="ECO:0007669"/>
    <property type="project" value="TreeGrafter"/>
</dbReference>
<comment type="similarity">
    <text evidence="2">Belongs to the DEAD box helicase family. DEAH subfamily. FANCM sub-subfamily.</text>
</comment>
<keyword evidence="11" id="KW-1185">Reference proteome</keyword>
<sequence>MWASAYDPTSIDRWVYPTNVTERAYQFEIASIAVRQNTLVSLPTGLGKTLIAAVVMYNFWRWFPTGRCVFLAPTKPLVHQQVSAVRRVIGVPLCDFAELTGSMKVEERRAAWLRARLLFLTPQTLQNDLESGSCPAHEIVCLVVDEAHKATGQHAYVKCVQLLRAKSGGFRVLALSATPGATADKVQEVLTALHISRLEARDESCLDVRGCLNERLQQTVAVAMEGEVAAARDLVGVAYGLSLRKLQGLVFETEPGKIPRFLLVSAQQKYIAVRPEGTPAHVHFRNIAAFSVAIMMAQAYELVNAYGCGSCIAFLASYLAQGDGGPAADDEFGDEGFDEGEDAPVPVSDGISHPKLRETRHGRTGRKHAGRVVTLVTKGFEEQVMARAEEKAKKMRKMLTAPNYTYAPRDEFYPLQVTLSAAECR</sequence>
<dbReference type="InterPro" id="IPR027417">
    <property type="entry name" value="P-loop_NTPase"/>
</dbReference>
<comment type="subcellular location">
    <subcellularLocation>
        <location evidence="1">Nucleus</location>
    </subcellularLocation>
</comment>
<evidence type="ECO:0000256" key="6">
    <source>
        <dbReference type="ARBA" id="ARBA00022840"/>
    </source>
</evidence>
<dbReference type="PANTHER" id="PTHR14025:SF20">
    <property type="entry name" value="FANCONI ANEMIA GROUP M PROTEIN"/>
    <property type="match status" value="1"/>
</dbReference>
<dbReference type="CDD" id="cd18033">
    <property type="entry name" value="DEXDc_FANCM"/>
    <property type="match status" value="1"/>
</dbReference>
<feature type="compositionally biased region" description="Acidic residues" evidence="8">
    <location>
        <begin position="329"/>
        <end position="342"/>
    </location>
</feature>
<dbReference type="InterPro" id="IPR044749">
    <property type="entry name" value="FANCM_DEXDc"/>
</dbReference>
<evidence type="ECO:0000256" key="3">
    <source>
        <dbReference type="ARBA" id="ARBA00022741"/>
    </source>
</evidence>
<evidence type="ECO:0000259" key="9">
    <source>
        <dbReference type="PROSITE" id="PS51192"/>
    </source>
</evidence>
<dbReference type="GO" id="GO:0009378">
    <property type="term" value="F:four-way junction helicase activity"/>
    <property type="evidence" value="ECO:0007669"/>
    <property type="project" value="TreeGrafter"/>
</dbReference>
<keyword evidence="3" id="KW-0547">Nucleotide-binding</keyword>
<proteinExistence type="inferred from homology"/>
<accession>A0A0M0JPR8</accession>
<keyword evidence="6" id="KW-0067">ATP-binding</keyword>
<dbReference type="GO" id="GO:0005634">
    <property type="term" value="C:nucleus"/>
    <property type="evidence" value="ECO:0007669"/>
    <property type="project" value="UniProtKB-SubCell"/>
</dbReference>
<dbReference type="GO" id="GO:0036297">
    <property type="term" value="P:interstrand cross-link repair"/>
    <property type="evidence" value="ECO:0007669"/>
    <property type="project" value="TreeGrafter"/>
</dbReference>
<dbReference type="Proteomes" id="UP000037460">
    <property type="component" value="Unassembled WGS sequence"/>
</dbReference>
<dbReference type="AlphaFoldDB" id="A0A0M0JPR8"/>
<name>A0A0M0JPR8_9EUKA</name>